<dbReference type="Pfam" id="PF03067">
    <property type="entry name" value="LPMO_10"/>
    <property type="match status" value="1"/>
</dbReference>
<evidence type="ECO:0000313" key="9">
    <source>
        <dbReference type="EMBL" id="TFK35907.1"/>
    </source>
</evidence>
<evidence type="ECO:0000256" key="1">
    <source>
        <dbReference type="ARBA" id="ARBA00001973"/>
    </source>
</evidence>
<evidence type="ECO:0000313" key="10">
    <source>
        <dbReference type="Proteomes" id="UP000308652"/>
    </source>
</evidence>
<accession>A0A5C3LTL1</accession>
<evidence type="ECO:0000256" key="2">
    <source>
        <dbReference type="ARBA" id="ARBA00022723"/>
    </source>
</evidence>
<evidence type="ECO:0000256" key="6">
    <source>
        <dbReference type="ARBA" id="ARBA00034311"/>
    </source>
</evidence>
<evidence type="ECO:0000259" key="8">
    <source>
        <dbReference type="Pfam" id="PF03067"/>
    </source>
</evidence>
<dbReference type="Gene3D" id="2.70.50.70">
    <property type="match status" value="1"/>
</dbReference>
<organism evidence="9 10">
    <name type="scientific">Crucibulum laeve</name>
    <dbReference type="NCBI Taxonomy" id="68775"/>
    <lineage>
        <taxon>Eukaryota</taxon>
        <taxon>Fungi</taxon>
        <taxon>Dikarya</taxon>
        <taxon>Basidiomycota</taxon>
        <taxon>Agaricomycotina</taxon>
        <taxon>Agaricomycetes</taxon>
        <taxon>Agaricomycetidae</taxon>
        <taxon>Agaricales</taxon>
        <taxon>Agaricineae</taxon>
        <taxon>Nidulariaceae</taxon>
        <taxon>Crucibulum</taxon>
    </lineage>
</organism>
<evidence type="ECO:0000256" key="3">
    <source>
        <dbReference type="ARBA" id="ARBA00023008"/>
    </source>
</evidence>
<keyword evidence="4" id="KW-1015">Disulfide bond</keyword>
<comment type="cofactor">
    <cofactor evidence="1">
        <name>Cu(2+)</name>
        <dbReference type="ChEBI" id="CHEBI:29036"/>
    </cofactor>
</comment>
<dbReference type="AlphaFoldDB" id="A0A5C3LTL1"/>
<dbReference type="OrthoDB" id="120613at2759"/>
<feature type="chain" id="PRO_5022955848" description="Chitin-binding type-4 domain-containing protein" evidence="7">
    <location>
        <begin position="21"/>
        <end position="192"/>
    </location>
</feature>
<proteinExistence type="inferred from homology"/>
<dbReference type="EMBL" id="ML213618">
    <property type="protein sequence ID" value="TFK35907.1"/>
    <property type="molecule type" value="Genomic_DNA"/>
</dbReference>
<gene>
    <name evidence="9" type="ORF">BDQ12DRAFT_655276</name>
</gene>
<keyword evidence="10" id="KW-1185">Reference proteome</keyword>
<name>A0A5C3LTL1_9AGAR</name>
<dbReference type="Proteomes" id="UP000308652">
    <property type="component" value="Unassembled WGS sequence"/>
</dbReference>
<evidence type="ECO:0000256" key="5">
    <source>
        <dbReference type="ARBA" id="ARBA00023180"/>
    </source>
</evidence>
<keyword evidence="2" id="KW-0479">Metal-binding</keyword>
<feature type="domain" description="Chitin-binding type-4" evidence="8">
    <location>
        <begin position="21"/>
        <end position="189"/>
    </location>
</feature>
<dbReference type="InterPro" id="IPR052282">
    <property type="entry name" value="Starch-active_LPMO"/>
</dbReference>
<evidence type="ECO:0000256" key="4">
    <source>
        <dbReference type="ARBA" id="ARBA00023157"/>
    </source>
</evidence>
<dbReference type="PANTHER" id="PTHR36575">
    <property type="entry name" value="BINDING PROTEIN, PUTATIVE (AFU_ORTHOLOGUE AFUA_1G14430)-RELATED"/>
    <property type="match status" value="1"/>
</dbReference>
<dbReference type="PANTHER" id="PTHR36575:SF2">
    <property type="entry name" value="CHITIN-BINDING TYPE-4 DOMAIN-CONTAINING PROTEIN-RELATED"/>
    <property type="match status" value="1"/>
</dbReference>
<keyword evidence="7" id="KW-0732">Signal</keyword>
<protein>
    <recommendedName>
        <fullName evidence="8">Chitin-binding type-4 domain-containing protein</fullName>
    </recommendedName>
</protein>
<dbReference type="GO" id="GO:0046872">
    <property type="term" value="F:metal ion binding"/>
    <property type="evidence" value="ECO:0007669"/>
    <property type="project" value="UniProtKB-KW"/>
</dbReference>
<reference evidence="9 10" key="1">
    <citation type="journal article" date="2019" name="Nat. Ecol. Evol.">
        <title>Megaphylogeny resolves global patterns of mushroom evolution.</title>
        <authorList>
            <person name="Varga T."/>
            <person name="Krizsan K."/>
            <person name="Foldi C."/>
            <person name="Dima B."/>
            <person name="Sanchez-Garcia M."/>
            <person name="Sanchez-Ramirez S."/>
            <person name="Szollosi G.J."/>
            <person name="Szarkandi J.G."/>
            <person name="Papp V."/>
            <person name="Albert L."/>
            <person name="Andreopoulos W."/>
            <person name="Angelini C."/>
            <person name="Antonin V."/>
            <person name="Barry K.W."/>
            <person name="Bougher N.L."/>
            <person name="Buchanan P."/>
            <person name="Buyck B."/>
            <person name="Bense V."/>
            <person name="Catcheside P."/>
            <person name="Chovatia M."/>
            <person name="Cooper J."/>
            <person name="Damon W."/>
            <person name="Desjardin D."/>
            <person name="Finy P."/>
            <person name="Geml J."/>
            <person name="Haridas S."/>
            <person name="Hughes K."/>
            <person name="Justo A."/>
            <person name="Karasinski D."/>
            <person name="Kautmanova I."/>
            <person name="Kiss B."/>
            <person name="Kocsube S."/>
            <person name="Kotiranta H."/>
            <person name="LaButti K.M."/>
            <person name="Lechner B.E."/>
            <person name="Liimatainen K."/>
            <person name="Lipzen A."/>
            <person name="Lukacs Z."/>
            <person name="Mihaltcheva S."/>
            <person name="Morgado L.N."/>
            <person name="Niskanen T."/>
            <person name="Noordeloos M.E."/>
            <person name="Ohm R.A."/>
            <person name="Ortiz-Santana B."/>
            <person name="Ovrebo C."/>
            <person name="Racz N."/>
            <person name="Riley R."/>
            <person name="Savchenko A."/>
            <person name="Shiryaev A."/>
            <person name="Soop K."/>
            <person name="Spirin V."/>
            <person name="Szebenyi C."/>
            <person name="Tomsovsky M."/>
            <person name="Tulloss R.E."/>
            <person name="Uehling J."/>
            <person name="Grigoriev I.V."/>
            <person name="Vagvolgyi C."/>
            <person name="Papp T."/>
            <person name="Martin F.M."/>
            <person name="Miettinen O."/>
            <person name="Hibbett D.S."/>
            <person name="Nagy L.G."/>
        </authorList>
    </citation>
    <scope>NUCLEOTIDE SEQUENCE [LARGE SCALE GENOMIC DNA]</scope>
    <source>
        <strain evidence="9 10">CBS 166.37</strain>
    </source>
</reference>
<evidence type="ECO:0000256" key="7">
    <source>
        <dbReference type="SAM" id="SignalP"/>
    </source>
</evidence>
<comment type="similarity">
    <text evidence="6">Belongs to the polysaccharide monooxygenase AA13 family.</text>
</comment>
<feature type="signal peptide" evidence="7">
    <location>
        <begin position="1"/>
        <end position="20"/>
    </location>
</feature>
<dbReference type="InterPro" id="IPR004302">
    <property type="entry name" value="Cellulose/chitin-bd_N"/>
</dbReference>
<keyword evidence="3" id="KW-0186">Copper</keyword>
<keyword evidence="5" id="KW-0325">Glycoprotein</keyword>
<sequence>MFNLPLLSLALVAASSQVMAHGVVTSPTPRTYGTASQAACGTGAIKVLTSDKYGPIENAALKTDTTYNANTCHLFFCRGYQFSDNASNVKVYKPGTVVNFHVDIEAHHTGTANVSVVNLATQTPIGKPLFYWPVYTNNSLGPADWVKNETDFSATIPDLGTQCTKAGACAIQWWWYAFNKQTYESCVDFVTA</sequence>